<dbReference type="Gene3D" id="1.10.510.10">
    <property type="entry name" value="Transferase(Phosphotransferase) domain 1"/>
    <property type="match status" value="1"/>
</dbReference>
<feature type="compositionally biased region" description="Polar residues" evidence="7">
    <location>
        <begin position="210"/>
        <end position="224"/>
    </location>
</feature>
<feature type="domain" description="Pan3 C-terminal knob" evidence="8">
    <location>
        <begin position="561"/>
        <end position="697"/>
    </location>
</feature>
<dbReference type="AlphaFoldDB" id="A0A0V0G7M0"/>
<comment type="caution">
    <text evidence="6">Lacks conserved residue(s) required for the propagation of feature annotation.</text>
</comment>
<proteinExistence type="inferred from homology"/>
<keyword evidence="1 6" id="KW-0963">Cytoplasm</keyword>
<feature type="region of interest" description="Knob domain" evidence="6">
    <location>
        <begin position="608"/>
        <end position="707"/>
    </location>
</feature>
<feature type="region of interest" description="Disordered" evidence="7">
    <location>
        <begin position="209"/>
        <end position="244"/>
    </location>
</feature>
<comment type="function">
    <text evidence="6">Regulatory subunit of the poly(A)-nuclease (PAN) deadenylation complex, one of two cytoplasmic mRNA deadenylases involved in general and miRNA-mediated mRNA turnover. PAN specifically shortens poly(A) tails of RNA and the activity is stimulated by poly(A)-binding protein (PABP). PAN deadenylation is followed by rapid degradation of the shortened mRNA tails by the CCR4-NOT complex. Deadenylated mRNAs are then degraded by two alternative mechanisms, namely exosome-mediated 3'-5' exonucleolytic degradation, or deadenlyation-dependent mRNA decaping and subsequent 5'-3' exonucleolytic degradation by XRN1. PAN3 acts as a positive regulator for PAN activity, recruiting the catalytic subunit PAN2 to mRNA via its interaction with RNA and PABP, and to miRNA targets via its interaction with GW182 family proteins.</text>
</comment>
<comment type="domain">
    <text evidence="6">The pseudokinase domain, the coiled-coil (CC), and C-terminal knob domain (CK) form a structural unit (PKC) that forms an extensive high-affinity interaction surface for PAN2.</text>
</comment>
<dbReference type="InterPro" id="IPR011009">
    <property type="entry name" value="Kinase-like_dom_sf"/>
</dbReference>
<name>A0A0V0G7M0_TRIDM</name>
<comment type="domain">
    <text evidence="6">Contains a pseudokinase domain. The protein kinase domain is predicted to be catalytically inactive because some of the residues important for catalytic activity are substituted and it lacks the equivalent of the binding site for a peptide substrate. However, it has retained an ATP-binding site and ATP-binding is required for mRNA degradation, stimulating the activity of the PAN2 nuclease in vitro. The nucleotide-binding site is juxtaposed to the RNase active site of PAN2 in the complex and may actually bind nucleosides of a poly(A) RNA rather than ATP, feeding the poly(A)-tail to the active site of the deadenylase and thus increasing the efficiency with which this distributive enzyme degrades oligo(A) RNAs.</text>
</comment>
<evidence type="ECO:0000256" key="6">
    <source>
        <dbReference type="HAMAP-Rule" id="MF_03181"/>
    </source>
</evidence>
<dbReference type="GO" id="GO:0000289">
    <property type="term" value="P:nuclear-transcribed mRNA poly(A) tail shortening"/>
    <property type="evidence" value="ECO:0007669"/>
    <property type="project" value="UniProtKB-UniRule"/>
</dbReference>
<dbReference type="Gene3D" id="1.10.287.3700">
    <property type="match status" value="1"/>
</dbReference>
<dbReference type="InterPro" id="IPR041332">
    <property type="entry name" value="Pan3_CK"/>
</dbReference>
<evidence type="ECO:0000313" key="9">
    <source>
        <dbReference type="EMBL" id="JAP04054.1"/>
    </source>
</evidence>
<feature type="binding site" evidence="6">
    <location>
        <begin position="379"/>
        <end position="386"/>
    </location>
    <ligand>
        <name>ATP</name>
        <dbReference type="ChEBI" id="CHEBI:30616"/>
    </ligand>
</feature>
<keyword evidence="4 6" id="KW-0067">ATP-binding</keyword>
<dbReference type="InterPro" id="IPR030844">
    <property type="entry name" value="PAN3"/>
</dbReference>
<organism evidence="9">
    <name type="scientific">Triatoma dimidiata</name>
    <name type="common">Kissing bug</name>
    <name type="synonym">Meccus dimidiatus</name>
    <dbReference type="NCBI Taxonomy" id="72491"/>
    <lineage>
        <taxon>Eukaryota</taxon>
        <taxon>Metazoa</taxon>
        <taxon>Ecdysozoa</taxon>
        <taxon>Arthropoda</taxon>
        <taxon>Hexapoda</taxon>
        <taxon>Insecta</taxon>
        <taxon>Pterygota</taxon>
        <taxon>Neoptera</taxon>
        <taxon>Paraneoptera</taxon>
        <taxon>Hemiptera</taxon>
        <taxon>Heteroptera</taxon>
        <taxon>Panheteroptera</taxon>
        <taxon>Cimicomorpha</taxon>
        <taxon>Reduviidae</taxon>
        <taxon>Triatominae</taxon>
        <taxon>Triatoma</taxon>
    </lineage>
</organism>
<dbReference type="SUPFAM" id="SSF56112">
    <property type="entry name" value="Protein kinase-like (PK-like)"/>
    <property type="match status" value="1"/>
</dbReference>
<dbReference type="GO" id="GO:0031251">
    <property type="term" value="C:PAN complex"/>
    <property type="evidence" value="ECO:0007669"/>
    <property type="project" value="UniProtKB-UniRule"/>
</dbReference>
<sequence length="707" mass="76690">MDPMFLPYSPVNGVPQESKLATYMKRSNDVSSTLLPKNLSSLSISDSITSSLKKVVSGTNEFVPRSSPSVAAVYSSTSPLTVNSIETNPSPTPTVPTYQEYVGGTTYFYSAPTSVAVATGSASTEDTVSTTGSTSGSGVPVSVAGCSSTLLDEDASLTGGGGIPTGMVGSAVGNDIVVNAGVVGAPGTLAGVTMYPGTPAHVKTALAHLSPSSSTTAVTNSPHRSSPGVNSGASGNGSSSAGVATAPVNDPSVSYYIANQLRLEVQHKNNLTLAQPDPESYPDLPLEVDNYHELVPLEVVPSLPKQHSIPYTTSTYKATHIKTGLRYCLRRVHGFRLPNSKCMILVDMWKKLSHSNIVQLREVFTTKSFGDQSIVFVYDYHPDSETLLSRHFSTADTINGYTDSFSSNPNAPRPYSHNKNSLLRQQHSNSMLSETTIWSYVIQLTGALAVVHAAGLACRSFDPSKVLHTGRLRLRISCPAVQDVILFDCSVTNPLTLIPHYQQEDLTALGKLILALACRSLIAVQRDNLQTSLDLMSRTYSSDLRNLVIYLLSNKQVRSVVELMPMIGARYYSQLDTVQYHNDILHSELAKEMENGRLCRLMVKLATINERPELNMDPAWSETGDRYMLKLFRDHVFHQVTEDGRPYLDMAHVVHSLNKLDAGTNEKVCLMSRDEQSVLVVTYAELKHCLEQSFAEIMASAGMPKIN</sequence>
<feature type="binding site" evidence="6">
    <location>
        <position position="330"/>
    </location>
    <ligand>
        <name>ATP</name>
        <dbReference type="ChEBI" id="CHEBI:30616"/>
    </ligand>
</feature>
<keyword evidence="5 6" id="KW-0175">Coiled coil</keyword>
<reference evidence="9" key="1">
    <citation type="journal article" date="2018" name="J. Proteomics">
        <title>Exploring the molecular complexity of Triatoma dimidiata sialome.</title>
        <authorList>
            <person name="Santiago P.B."/>
            <person name="de Araujo C.N."/>
            <person name="Charneau S."/>
            <person name="Bastos I.M.D."/>
            <person name="Assumpcao T.C.F."/>
            <person name="Queiroz R.M.L."/>
            <person name="Praca Y.R."/>
            <person name="Cordeiro T.M."/>
            <person name="Garcia C.H.S."/>
            <person name="da Silva I.G."/>
            <person name="Raiol T."/>
            <person name="Motta F.N."/>
            <person name="de Araujo Oliveira J.V."/>
            <person name="de Sousa M.V."/>
            <person name="Ribeiro J.M.C."/>
            <person name="de Santana J.M."/>
        </authorList>
    </citation>
    <scope>NUCLEOTIDE SEQUENCE</scope>
    <source>
        <strain evidence="9">Santander</strain>
        <tissue evidence="9">Salivary glands</tissue>
    </source>
</reference>
<dbReference type="FunFam" id="1.10.510.10:FF:000451">
    <property type="entry name" value="PAN2-PAN3 deadenylation complex subunit PAN3"/>
    <property type="match status" value="1"/>
</dbReference>
<accession>A0A0V0G7M0</accession>
<keyword evidence="2 6" id="KW-0507">mRNA processing</keyword>
<dbReference type="GO" id="GO:0008143">
    <property type="term" value="F:poly(A) binding"/>
    <property type="evidence" value="ECO:0007669"/>
    <property type="project" value="TreeGrafter"/>
</dbReference>
<evidence type="ECO:0000259" key="8">
    <source>
        <dbReference type="Pfam" id="PF18101"/>
    </source>
</evidence>
<protein>
    <recommendedName>
        <fullName evidence="6">PAN2-PAN3 deadenylation complex subunit PAN3</fullName>
    </recommendedName>
    <alternativeName>
        <fullName evidence="6">PAB1P-dependent poly(A)-specific ribonuclease</fullName>
    </alternativeName>
    <alternativeName>
        <fullName evidence="6">Poly(A)-nuclease deadenylation complex subunit 3</fullName>
        <shortName evidence="6">PAN deadenylation complex subunit 3</shortName>
    </alternativeName>
</protein>
<evidence type="ECO:0000256" key="5">
    <source>
        <dbReference type="ARBA" id="ARBA00023054"/>
    </source>
</evidence>
<feature type="binding site" evidence="6">
    <location>
        <begin position="464"/>
        <end position="465"/>
    </location>
    <ligand>
        <name>ATP</name>
        <dbReference type="ChEBI" id="CHEBI:30616"/>
    </ligand>
</feature>
<dbReference type="HAMAP" id="MF_03181">
    <property type="entry name" value="PAN3"/>
    <property type="match status" value="1"/>
</dbReference>
<keyword evidence="3 6" id="KW-0547">Nucleotide-binding</keyword>
<dbReference type="GO" id="GO:0006397">
    <property type="term" value="P:mRNA processing"/>
    <property type="evidence" value="ECO:0007669"/>
    <property type="project" value="UniProtKB-KW"/>
</dbReference>
<comment type="domain">
    <text evidence="6">The N-terminal zinc finger binds to poly(A) RNA.</text>
</comment>
<feature type="coiled-coil region" evidence="6">
    <location>
        <begin position="569"/>
        <end position="607"/>
    </location>
</feature>
<dbReference type="GO" id="GO:0000932">
    <property type="term" value="C:P-body"/>
    <property type="evidence" value="ECO:0007669"/>
    <property type="project" value="UniProtKB-SubCell"/>
</dbReference>
<comment type="subunit">
    <text evidence="6">Homodimer. Forms a heterotrimer with a catalytic subunit PAN2 to form the poly(A)-nuclease (PAN) deadenylation complex. Interacts (via PAM-2 motif) with poly(A)-binding protein (via PABC domain), conferring substrate specificity of the enzyme complex.</text>
</comment>
<comment type="subcellular location">
    <subcellularLocation>
        <location evidence="6">Cytoplasm</location>
        <location evidence="6">P-body</location>
    </subcellularLocation>
</comment>
<dbReference type="Gene3D" id="1.20.5.5160">
    <property type="match status" value="1"/>
</dbReference>
<dbReference type="PANTHER" id="PTHR12272">
    <property type="entry name" value="DEADENYLATION COMPLEX SUBUNIT PAN3"/>
    <property type="match status" value="1"/>
</dbReference>
<dbReference type="EMBL" id="GECL01002070">
    <property type="protein sequence ID" value="JAP04054.1"/>
    <property type="molecule type" value="Transcribed_RNA"/>
</dbReference>
<evidence type="ECO:0000256" key="1">
    <source>
        <dbReference type="ARBA" id="ARBA00022490"/>
    </source>
</evidence>
<evidence type="ECO:0000256" key="2">
    <source>
        <dbReference type="ARBA" id="ARBA00022664"/>
    </source>
</evidence>
<dbReference type="Pfam" id="PF18101">
    <property type="entry name" value="Pan3_CK"/>
    <property type="match status" value="1"/>
</dbReference>
<dbReference type="FunFam" id="1.10.287.3700:FF:000001">
    <property type="entry name" value="PAN2-PAN3 deadenylation complex subunit PAN3"/>
    <property type="match status" value="1"/>
</dbReference>
<gene>
    <name evidence="6" type="primary">PAN3</name>
</gene>
<dbReference type="GO" id="GO:0005524">
    <property type="term" value="F:ATP binding"/>
    <property type="evidence" value="ECO:0007669"/>
    <property type="project" value="UniProtKB-UniRule"/>
</dbReference>
<dbReference type="PANTHER" id="PTHR12272:SF11">
    <property type="entry name" value="PAN2-PAN3 DEADENYLATION COMPLEX SUBUNIT PAN3"/>
    <property type="match status" value="1"/>
</dbReference>
<evidence type="ECO:0000256" key="4">
    <source>
        <dbReference type="ARBA" id="ARBA00022840"/>
    </source>
</evidence>
<evidence type="ECO:0000256" key="3">
    <source>
        <dbReference type="ARBA" id="ARBA00022741"/>
    </source>
</evidence>
<feature type="compositionally biased region" description="Low complexity" evidence="7">
    <location>
        <begin position="225"/>
        <end position="244"/>
    </location>
</feature>
<evidence type="ECO:0000256" key="7">
    <source>
        <dbReference type="SAM" id="MobiDB-lite"/>
    </source>
</evidence>
<comment type="similarity">
    <text evidence="6">Belongs to the protein kinase superfamily. PAN3 family.</text>
</comment>
<dbReference type="GO" id="GO:0010606">
    <property type="term" value="P:positive regulation of cytoplasmic mRNA processing body assembly"/>
    <property type="evidence" value="ECO:0007669"/>
    <property type="project" value="UniProtKB-UniRule"/>
</dbReference>